<sequence>MTKNEFLKQLENELIQLSSTVRNDILNEYQNHINEGVEEGKSEEEVVAALGDPADIAEEILSVENVEENAREPEYAAMQSDLHQDINPKDINSIDIQGDFLTVDIRSGIKFEMNYESPGEQSEFSHGVDGDKLIFRHKNKNAKKVHFNILDFMRNKNYRSDKLTIVWPETLTDLKIRTEKGAVTLSGLTAKTFNVAADLGGVTVENIVGMNGEFTSDMGSVTVKNSGFDDVKLATDMGRVKADNIVANHQSYSTDMGAIDIKNAQHDSNITAHTDMGSISVVYNHKPTVTQIIAKTKMGSVSNQLDNYIVDHPEYTARFTTSMGSVSIH</sequence>
<evidence type="ECO:0000313" key="3">
    <source>
        <dbReference type="Proteomes" id="UP000199008"/>
    </source>
</evidence>
<gene>
    <name evidence="2" type="ORF">SAMN05216216_12011</name>
</gene>
<protein>
    <recommendedName>
        <fullName evidence="1">DUF4097 domain-containing protein</fullName>
    </recommendedName>
</protein>
<dbReference type="Pfam" id="PF22564">
    <property type="entry name" value="HAAS"/>
    <property type="match status" value="1"/>
</dbReference>
<feature type="domain" description="DUF4097" evidence="1">
    <location>
        <begin position="91"/>
        <end position="307"/>
    </location>
</feature>
<dbReference type="PANTHER" id="PTHR34094">
    <property type="match status" value="1"/>
</dbReference>
<dbReference type="STRING" id="576118.SAMN05216216_12011"/>
<reference evidence="3" key="1">
    <citation type="submission" date="2016-10" db="EMBL/GenBank/DDBJ databases">
        <authorList>
            <person name="Varghese N."/>
            <person name="Submissions S."/>
        </authorList>
    </citation>
    <scope>NUCLEOTIDE SEQUENCE [LARGE SCALE GENOMIC DNA]</scope>
    <source>
        <strain evidence="3">CGMCC 1.8895</strain>
    </source>
</reference>
<dbReference type="RefSeq" id="WP_176754130.1">
    <property type="nucleotide sequence ID" value="NZ_FNFY01000020.1"/>
</dbReference>
<dbReference type="AlphaFoldDB" id="A0A1G9H2N6"/>
<evidence type="ECO:0000259" key="1">
    <source>
        <dbReference type="Pfam" id="PF13349"/>
    </source>
</evidence>
<dbReference type="Proteomes" id="UP000199008">
    <property type="component" value="Unassembled WGS sequence"/>
</dbReference>
<accession>A0A1G9H2N6</accession>
<proteinExistence type="predicted"/>
<organism evidence="2 3">
    <name type="scientific">Lacicoccus qingdaonensis</name>
    <dbReference type="NCBI Taxonomy" id="576118"/>
    <lineage>
        <taxon>Bacteria</taxon>
        <taxon>Bacillati</taxon>
        <taxon>Bacillota</taxon>
        <taxon>Bacilli</taxon>
        <taxon>Bacillales</taxon>
        <taxon>Salinicoccaceae</taxon>
        <taxon>Lacicoccus</taxon>
    </lineage>
</organism>
<dbReference type="PANTHER" id="PTHR34094:SF1">
    <property type="entry name" value="PROTEIN FAM185A"/>
    <property type="match status" value="1"/>
</dbReference>
<name>A0A1G9H2N6_9BACL</name>
<evidence type="ECO:0000313" key="2">
    <source>
        <dbReference type="EMBL" id="SDL06803.1"/>
    </source>
</evidence>
<dbReference type="Pfam" id="PF13349">
    <property type="entry name" value="DUF4097"/>
    <property type="match status" value="1"/>
</dbReference>
<keyword evidence="3" id="KW-1185">Reference proteome</keyword>
<dbReference type="EMBL" id="FNFY01000020">
    <property type="protein sequence ID" value="SDL06803.1"/>
    <property type="molecule type" value="Genomic_DNA"/>
</dbReference>
<dbReference type="InterPro" id="IPR025164">
    <property type="entry name" value="Toastrack_DUF4097"/>
</dbReference>